<keyword evidence="2" id="KW-0677">Repeat</keyword>
<keyword evidence="1 5" id="KW-0479">Metal-binding</keyword>
<evidence type="ECO:0000256" key="1">
    <source>
        <dbReference type="ARBA" id="ARBA00022723"/>
    </source>
</evidence>
<keyword evidence="3 5" id="KW-0863">Zinc-finger</keyword>
<dbReference type="GO" id="GO:0008270">
    <property type="term" value="F:zinc ion binding"/>
    <property type="evidence" value="ECO:0007669"/>
    <property type="project" value="UniProtKB-KW"/>
</dbReference>
<dbReference type="PROSITE" id="PS50103">
    <property type="entry name" value="ZF_C3H1"/>
    <property type="match status" value="2"/>
</dbReference>
<feature type="domain" description="C3H1-type" evidence="7">
    <location>
        <begin position="509"/>
        <end position="536"/>
    </location>
</feature>
<evidence type="ECO:0000259" key="7">
    <source>
        <dbReference type="PROSITE" id="PS50103"/>
    </source>
</evidence>
<dbReference type="InterPro" id="IPR036855">
    <property type="entry name" value="Znf_CCCH_sf"/>
</dbReference>
<dbReference type="InterPro" id="IPR045877">
    <property type="entry name" value="ZFP36-like"/>
</dbReference>
<keyword evidence="9" id="KW-1185">Reference proteome</keyword>
<proteinExistence type="predicted"/>
<accession>A0A4Y2C1G7</accession>
<evidence type="ECO:0000256" key="6">
    <source>
        <dbReference type="SAM" id="MobiDB-lite"/>
    </source>
</evidence>
<evidence type="ECO:0000313" key="9">
    <source>
        <dbReference type="Proteomes" id="UP000499080"/>
    </source>
</evidence>
<dbReference type="EMBL" id="BGPR01000129">
    <property type="protein sequence ID" value="GBL97446.1"/>
    <property type="molecule type" value="Genomic_DNA"/>
</dbReference>
<dbReference type="AlphaFoldDB" id="A0A4Y2C1G7"/>
<dbReference type="GO" id="GO:0003729">
    <property type="term" value="F:mRNA binding"/>
    <property type="evidence" value="ECO:0007669"/>
    <property type="project" value="InterPro"/>
</dbReference>
<sequence>MRLLAYFKVKSQSLCQPIQHREERRRVGERIAYFSNEIKMNPNQEQSCFWSSGNNEDISLPDGSKFYYDSLASRAEVQKSSLPRIRLVGDNQTSHQLCSPSQLLKGQSFTCLTHPVDDHCPPISQFQESSCQLPAHSFDGQSWDLNHMPQRRLQDIENSEANFSFSQWPYCNDVHPQQIDNFLYPAQSLEINFSSPQQQEEIHLPPLQLPEVNVPPCCYFQSSSSEKDSFPHTLQVPYHSYELFPESENVFQIIWKLSTNTVDHSSNCRKRLPCFINITNKAQVDSPTVASQAGSVHWTDSDVNQAKNHRQLIDSPTMNTKAGSAMYLNDSDVNEASKMPIKIFSGFNVTNQVQVDSPMFSEAGSPEHLTASDANLAKNIEKLIDFLTKTTKAGTPIFLTDQNVNQTKNLQKLIDPTMTSKAGSPLRFLVPTTMTSKAGSPLRLMVLPAMTSQAGSPLRLIDPNQAKNLKQLVNSAMMTTQADSTKWLNNSNINQAMNLQQQIPLKSIFYKTELCRKFLEGHCELGIKCQFAHGRNDMRSVARHPMYKTRVCVNFLKFGYCRYADRCIFIHSANPTSSQPYNLGSDGETSPRSSYSSSPPYRNPIDLGAFVVKKGY</sequence>
<feature type="compositionally biased region" description="Low complexity" evidence="6">
    <location>
        <begin position="590"/>
        <end position="600"/>
    </location>
</feature>
<keyword evidence="4 5" id="KW-0862">Zinc</keyword>
<feature type="region of interest" description="Disordered" evidence="6">
    <location>
        <begin position="580"/>
        <end position="600"/>
    </location>
</feature>
<dbReference type="Proteomes" id="UP000499080">
    <property type="component" value="Unassembled WGS sequence"/>
</dbReference>
<name>A0A4Y2C1G7_ARAVE</name>
<gene>
    <name evidence="8" type="primary">Tis11</name>
    <name evidence="8" type="ORF">AVEN_170544_1</name>
</gene>
<dbReference type="OrthoDB" id="410307at2759"/>
<dbReference type="InterPro" id="IPR000571">
    <property type="entry name" value="Znf_CCCH"/>
</dbReference>
<dbReference type="PANTHER" id="PTHR12547:SF18">
    <property type="entry name" value="PROTEIN TIS11"/>
    <property type="match status" value="1"/>
</dbReference>
<reference evidence="8 9" key="1">
    <citation type="journal article" date="2019" name="Sci. Rep.">
        <title>Orb-weaving spider Araneus ventricosus genome elucidates the spidroin gene catalogue.</title>
        <authorList>
            <person name="Kono N."/>
            <person name="Nakamura H."/>
            <person name="Ohtoshi R."/>
            <person name="Moran D.A.P."/>
            <person name="Shinohara A."/>
            <person name="Yoshida Y."/>
            <person name="Fujiwara M."/>
            <person name="Mori M."/>
            <person name="Tomita M."/>
            <person name="Arakawa K."/>
        </authorList>
    </citation>
    <scope>NUCLEOTIDE SEQUENCE [LARGE SCALE GENOMIC DNA]</scope>
</reference>
<dbReference type="PANTHER" id="PTHR12547">
    <property type="entry name" value="CCCH ZINC FINGER/TIS11-RELATED"/>
    <property type="match status" value="1"/>
</dbReference>
<feature type="domain" description="C3H1-type" evidence="7">
    <location>
        <begin position="546"/>
        <end position="574"/>
    </location>
</feature>
<organism evidence="8 9">
    <name type="scientific">Araneus ventricosus</name>
    <name type="common">Orbweaver spider</name>
    <name type="synonym">Epeira ventricosa</name>
    <dbReference type="NCBI Taxonomy" id="182803"/>
    <lineage>
        <taxon>Eukaryota</taxon>
        <taxon>Metazoa</taxon>
        <taxon>Ecdysozoa</taxon>
        <taxon>Arthropoda</taxon>
        <taxon>Chelicerata</taxon>
        <taxon>Arachnida</taxon>
        <taxon>Araneae</taxon>
        <taxon>Araneomorphae</taxon>
        <taxon>Entelegynae</taxon>
        <taxon>Araneoidea</taxon>
        <taxon>Araneidae</taxon>
        <taxon>Araneus</taxon>
    </lineage>
</organism>
<evidence type="ECO:0000256" key="3">
    <source>
        <dbReference type="ARBA" id="ARBA00022771"/>
    </source>
</evidence>
<evidence type="ECO:0000256" key="2">
    <source>
        <dbReference type="ARBA" id="ARBA00022737"/>
    </source>
</evidence>
<evidence type="ECO:0000256" key="4">
    <source>
        <dbReference type="ARBA" id="ARBA00022833"/>
    </source>
</evidence>
<evidence type="ECO:0000313" key="8">
    <source>
        <dbReference type="EMBL" id="GBL97446.1"/>
    </source>
</evidence>
<dbReference type="SUPFAM" id="SSF90229">
    <property type="entry name" value="CCCH zinc finger"/>
    <property type="match status" value="2"/>
</dbReference>
<comment type="caution">
    <text evidence="8">The sequence shown here is derived from an EMBL/GenBank/DDBJ whole genome shotgun (WGS) entry which is preliminary data.</text>
</comment>
<feature type="zinc finger region" description="C3H1-type" evidence="5">
    <location>
        <begin position="509"/>
        <end position="536"/>
    </location>
</feature>
<dbReference type="Pfam" id="PF00642">
    <property type="entry name" value="zf-CCCH"/>
    <property type="match status" value="2"/>
</dbReference>
<evidence type="ECO:0000256" key="5">
    <source>
        <dbReference type="PROSITE-ProRule" id="PRU00723"/>
    </source>
</evidence>
<protein>
    <submittedName>
        <fullName evidence="8">Protein TIS11</fullName>
    </submittedName>
</protein>
<feature type="zinc finger region" description="C3H1-type" evidence="5">
    <location>
        <begin position="546"/>
        <end position="574"/>
    </location>
</feature>
<dbReference type="SMART" id="SM00356">
    <property type="entry name" value="ZnF_C3H1"/>
    <property type="match status" value="2"/>
</dbReference>
<dbReference type="Gene3D" id="4.10.1000.10">
    <property type="entry name" value="Zinc finger, CCCH-type"/>
    <property type="match status" value="2"/>
</dbReference>